<dbReference type="PANTHER" id="PTHR46406">
    <property type="entry name" value="NITRIC OXIDE-ASSOCIATED PROTEIN 1"/>
    <property type="match status" value="1"/>
</dbReference>
<dbReference type="SUPFAM" id="SSF52540">
    <property type="entry name" value="P-loop containing nucleoside triphosphate hydrolases"/>
    <property type="match status" value="1"/>
</dbReference>
<dbReference type="InterPro" id="IPR027417">
    <property type="entry name" value="P-loop_NTPase"/>
</dbReference>
<dbReference type="Proteomes" id="UP000046392">
    <property type="component" value="Unplaced"/>
</dbReference>
<dbReference type="PANTHER" id="PTHR46406:SF1">
    <property type="entry name" value="NITRIC OXIDE-ASSOCIATED PROTEIN 1"/>
    <property type="match status" value="1"/>
</dbReference>
<dbReference type="Gene3D" id="3.40.50.300">
    <property type="entry name" value="P-loop containing nucleotide triphosphate hydrolases"/>
    <property type="match status" value="1"/>
</dbReference>
<dbReference type="WBParaSite" id="SPAL_0000538800.1">
    <property type="protein sequence ID" value="SPAL_0000538800.1"/>
    <property type="gene ID" value="SPAL_0000538800"/>
</dbReference>
<keyword evidence="1" id="KW-1185">Reference proteome</keyword>
<protein>
    <submittedName>
        <fullName evidence="2">G domain-containing protein</fullName>
    </submittedName>
</protein>
<evidence type="ECO:0000313" key="1">
    <source>
        <dbReference type="Proteomes" id="UP000046392"/>
    </source>
</evidence>
<reference evidence="2" key="1">
    <citation type="submission" date="2017-02" db="UniProtKB">
        <authorList>
            <consortium name="WormBaseParasite"/>
        </authorList>
    </citation>
    <scope>IDENTIFICATION</scope>
</reference>
<evidence type="ECO:0000313" key="2">
    <source>
        <dbReference type="WBParaSite" id="SPAL_0000538800.1"/>
    </source>
</evidence>
<dbReference type="AlphaFoldDB" id="A0A0N5BHE6"/>
<accession>A0A0N5BHE6</accession>
<dbReference type="InterPro" id="IPR052807">
    <property type="entry name" value="Mito_transl_resp_regulator"/>
</dbReference>
<dbReference type="STRING" id="174720.A0A0N5BHE6"/>
<proteinExistence type="predicted"/>
<name>A0A0N5BHE6_STREA</name>
<dbReference type="CDD" id="cd01855">
    <property type="entry name" value="YqeH"/>
    <property type="match status" value="1"/>
</dbReference>
<organism evidence="1 2">
    <name type="scientific">Strongyloides papillosus</name>
    <name type="common">Intestinal threadworm</name>
    <dbReference type="NCBI Taxonomy" id="174720"/>
    <lineage>
        <taxon>Eukaryota</taxon>
        <taxon>Metazoa</taxon>
        <taxon>Ecdysozoa</taxon>
        <taxon>Nematoda</taxon>
        <taxon>Chromadorea</taxon>
        <taxon>Rhabditida</taxon>
        <taxon>Tylenchina</taxon>
        <taxon>Panagrolaimomorpha</taxon>
        <taxon>Strongyloidoidea</taxon>
        <taxon>Strongyloididae</taxon>
        <taxon>Strongyloides</taxon>
    </lineage>
</organism>
<sequence>MIRRELTILTSRWIVSRSYLKQHTPNVKEIIAKRYRTLIEEGKLKNKNTDPKNVVAFESLAAERYIKSMDEELFTKVTEHQKESLNQLNDKYNENHDEPTFPMSNAASVDFISYNEKKCKDLFTNPQMEKGFHVRSDDLVQEYREGYVGELENDELTVPEVTLHGPEDAVERIDFQLPGQASNRSLNKLNSKPQETNKVEALPEEIKIEADIPPSKMACAGCGANFQCNNTSFPGFVPYNTFTEIENSSRYRKKSSGSTYNNTLCRRCHLLKEHNFLLNVSVSPLDYEEMMGDLKIKEALILLVVDVTDLPYSIYDKLPDIIGHGKPIIVIGNKVDLLPPDARDGYLKNFSNVLYKALQDTGLKDKFNILHIALVSAKTGYGIEQLITQIYLKWTDLKDNVRSDIYLLGNTNAGKSSIFNIFLQSDLCKVRAMDLVERACASPWPGTTMSLLKFPVMNLSSQKLEIRRRRLLSVQAWLKKEERNRWMLLKESKDPRYATLMGVVDSSFKSIDAQHQPESFDNVKAAFGYDIDLSSKENEERKKFFNPNDPQFVKGTWCYDTPGVVSDSQLMNIFTLDELIKIFPRKIMIPRTFILREEQSLLIGGVVEVMSKDTSVLVTLFCSEKLPVNIMKSDEVKEFLDAYLGKPNLVVPCGNQKRMEAYPKFEGQTFEIQGKGMEKGSCDITISSIGWLMVTSKKEQKNTITVKTPGGKGIFLRDLPMLPYSLSFRGSRIGGTQEYKTRTIPFIKQTKERKGNDKNYRKFRNNKKF</sequence>